<evidence type="ECO:0000259" key="2">
    <source>
        <dbReference type="Pfam" id="PF14258"/>
    </source>
</evidence>
<dbReference type="Proteomes" id="UP000292580">
    <property type="component" value="Unassembled WGS sequence"/>
</dbReference>
<name>A0A483CQB6_9EURY</name>
<keyword evidence="4" id="KW-1185">Reference proteome</keyword>
<evidence type="ECO:0000313" key="4">
    <source>
        <dbReference type="Proteomes" id="UP000292580"/>
    </source>
</evidence>
<dbReference type="EMBL" id="PGCL01000001">
    <property type="protein sequence ID" value="TAJ45315.1"/>
    <property type="molecule type" value="Genomic_DNA"/>
</dbReference>
<protein>
    <recommendedName>
        <fullName evidence="2">DUF4350 domain-containing protein</fullName>
    </recommendedName>
</protein>
<keyword evidence="1" id="KW-0472">Membrane</keyword>
<organism evidence="3 4">
    <name type="scientific">Methanofollis fontis</name>
    <dbReference type="NCBI Taxonomy" id="2052832"/>
    <lineage>
        <taxon>Archaea</taxon>
        <taxon>Methanobacteriati</taxon>
        <taxon>Methanobacteriota</taxon>
        <taxon>Stenosarchaea group</taxon>
        <taxon>Methanomicrobia</taxon>
        <taxon>Methanomicrobiales</taxon>
        <taxon>Methanomicrobiaceae</taxon>
        <taxon>Methanofollis</taxon>
    </lineage>
</organism>
<keyword evidence="1" id="KW-1133">Transmembrane helix</keyword>
<dbReference type="Pfam" id="PF14258">
    <property type="entry name" value="DUF4350"/>
    <property type="match status" value="1"/>
</dbReference>
<proteinExistence type="predicted"/>
<evidence type="ECO:0000256" key="1">
    <source>
        <dbReference type="SAM" id="Phobius"/>
    </source>
</evidence>
<evidence type="ECO:0000313" key="3">
    <source>
        <dbReference type="EMBL" id="TAJ45315.1"/>
    </source>
</evidence>
<dbReference type="AlphaFoldDB" id="A0A483CQB6"/>
<dbReference type="RefSeq" id="WP_165394714.1">
    <property type="nucleotide sequence ID" value="NZ_PGCL01000001.1"/>
</dbReference>
<dbReference type="OrthoDB" id="372296at2157"/>
<feature type="domain" description="DUF4350" evidence="2">
    <location>
        <begin position="34"/>
        <end position="234"/>
    </location>
</feature>
<accession>A0A483CQB6</accession>
<sequence>MRRESVAVAVILLIVACCAGVHLATTYEDYSRTNIQWNGTSVFFSLLEERGAEEVVDPAALAGYDDAVLLVIAPEGPPGPARINAVRDFLSRNTTVIICDDTGSGNALLEGLDLPLSIGGLNLSSVDTDYDTHTAVRGYPVGNHTATANVSAVLFNRPAAVTGGETLLQTSLLSWIDENGNGRIDGAEAVGRYPVAVTALSGGGEVIVVGDPGIFLNSMNGIGADNTRFIENILDLRPVVLVDTGWSRTATDGPLTLVVRTVKGYPLLQVVCAGLCIGAAAYYFRKRIHR</sequence>
<dbReference type="PROSITE" id="PS51257">
    <property type="entry name" value="PROKAR_LIPOPROTEIN"/>
    <property type="match status" value="1"/>
</dbReference>
<dbReference type="InterPro" id="IPR025646">
    <property type="entry name" value="DUF4350"/>
</dbReference>
<comment type="caution">
    <text evidence="3">The sequence shown here is derived from an EMBL/GenBank/DDBJ whole genome shotgun (WGS) entry which is preliminary data.</text>
</comment>
<keyword evidence="1" id="KW-0812">Transmembrane</keyword>
<reference evidence="3 4" key="1">
    <citation type="submission" date="2017-11" db="EMBL/GenBank/DDBJ databases">
        <title>Isolation and Characterization of Methanofollis Species from Methane Seep Offshore SW Taiwan.</title>
        <authorList>
            <person name="Teng N.-H."/>
            <person name="Lai M.-C."/>
            <person name="Chen S.-C."/>
        </authorList>
    </citation>
    <scope>NUCLEOTIDE SEQUENCE [LARGE SCALE GENOMIC DNA]</scope>
    <source>
        <strain evidence="3 4">FWC-SCC2</strain>
    </source>
</reference>
<feature type="transmembrane region" description="Helical" evidence="1">
    <location>
        <begin position="264"/>
        <end position="284"/>
    </location>
</feature>
<gene>
    <name evidence="3" type="ORF">CUJ86_00780</name>
</gene>